<dbReference type="Pfam" id="PF14518">
    <property type="entry name" value="Haem_oxygenas_2"/>
    <property type="match status" value="1"/>
</dbReference>
<dbReference type="RefSeq" id="WP_203658426.1">
    <property type="nucleotide sequence ID" value="NZ_BAAAZM010000013.1"/>
</dbReference>
<evidence type="ECO:0008006" key="3">
    <source>
        <dbReference type="Google" id="ProtNLM"/>
    </source>
</evidence>
<name>A0A8J3IYM4_9ACTN</name>
<dbReference type="AlphaFoldDB" id="A0A8J3IYM4"/>
<accession>A0A8J3IYM4</accession>
<sequence>MTWPELPRPRGVLSASVLDALAAPPGGTLRAPSVAGADPYGDDLQLALHVCYELHYRSFAGVDPGWEWDPALLQFRGTMERAFLDALRAGTSGGRDAAATIDALLVEPVDGGGLARRLRDRGDLDQMREYVAQRSIYHLKEADPQAWVIPRLSGPAKAALVAVEYDEYGAGRGDRMHQRLFADLMAGLGLDARYLAYLDDVPGPMLAVVNLMSLLGLHQGLRGALVGHFAAAEITTPPSARRLAEALQRMGAPDECAEFYTEHIEADAVHEQVMRHDVVGGLLDTEPALAPDVVFGVEATGLVEDRFAAHLAGAWDEGRTSLRTPLPAP</sequence>
<dbReference type="EMBL" id="BOMB01000019">
    <property type="protein sequence ID" value="GID12446.1"/>
    <property type="molecule type" value="Genomic_DNA"/>
</dbReference>
<gene>
    <name evidence="1" type="ORF">Aru02nite_33350</name>
</gene>
<dbReference type="Proteomes" id="UP000612808">
    <property type="component" value="Unassembled WGS sequence"/>
</dbReference>
<dbReference type="InterPro" id="IPR016084">
    <property type="entry name" value="Haem_Oase-like_multi-hlx"/>
</dbReference>
<comment type="caution">
    <text evidence="1">The sequence shown here is derived from an EMBL/GenBank/DDBJ whole genome shotgun (WGS) entry which is preliminary data.</text>
</comment>
<reference evidence="1" key="1">
    <citation type="submission" date="2021-01" db="EMBL/GenBank/DDBJ databases">
        <title>Whole genome shotgun sequence of Actinocatenispora rupis NBRC 107355.</title>
        <authorList>
            <person name="Komaki H."/>
            <person name="Tamura T."/>
        </authorList>
    </citation>
    <scope>NUCLEOTIDE SEQUENCE</scope>
    <source>
        <strain evidence="1">NBRC 107355</strain>
    </source>
</reference>
<organism evidence="1 2">
    <name type="scientific">Actinocatenispora rupis</name>
    <dbReference type="NCBI Taxonomy" id="519421"/>
    <lineage>
        <taxon>Bacteria</taxon>
        <taxon>Bacillati</taxon>
        <taxon>Actinomycetota</taxon>
        <taxon>Actinomycetes</taxon>
        <taxon>Micromonosporales</taxon>
        <taxon>Micromonosporaceae</taxon>
        <taxon>Actinocatenispora</taxon>
    </lineage>
</organism>
<dbReference type="Gene3D" id="1.20.910.10">
    <property type="entry name" value="Heme oxygenase-like"/>
    <property type="match status" value="1"/>
</dbReference>
<proteinExistence type="predicted"/>
<keyword evidence="2" id="KW-1185">Reference proteome</keyword>
<dbReference type="SUPFAM" id="SSF48613">
    <property type="entry name" value="Heme oxygenase-like"/>
    <property type="match status" value="1"/>
</dbReference>
<protein>
    <recommendedName>
        <fullName evidence="3">Iron-containing redox enzyme</fullName>
    </recommendedName>
</protein>
<evidence type="ECO:0000313" key="2">
    <source>
        <dbReference type="Proteomes" id="UP000612808"/>
    </source>
</evidence>
<evidence type="ECO:0000313" key="1">
    <source>
        <dbReference type="EMBL" id="GID12446.1"/>
    </source>
</evidence>
<dbReference type="SMART" id="SM01236">
    <property type="entry name" value="Haem_oxygenase_2"/>
    <property type="match status" value="1"/>
</dbReference>